<dbReference type="InterPro" id="IPR050154">
    <property type="entry name" value="UbiB_kinase"/>
</dbReference>
<dbReference type="RefSeq" id="WP_041046956.1">
    <property type="nucleotide sequence ID" value="NZ_JXAK01000009.1"/>
</dbReference>
<dbReference type="EMBL" id="JXAK01000009">
    <property type="protein sequence ID" value="KIL41444.1"/>
    <property type="molecule type" value="Genomic_DNA"/>
</dbReference>
<keyword evidence="2" id="KW-0472">Membrane</keyword>
<comment type="caution">
    <text evidence="4">The sequence shown here is derived from an EMBL/GenBank/DDBJ whole genome shotgun (WGS) entry which is preliminary data.</text>
</comment>
<keyword evidence="5" id="KW-1185">Reference proteome</keyword>
<evidence type="ECO:0000259" key="3">
    <source>
        <dbReference type="Pfam" id="PF03109"/>
    </source>
</evidence>
<reference evidence="4 5" key="1">
    <citation type="submission" date="2014-12" db="EMBL/GenBank/DDBJ databases">
        <title>Draft genome sequence of Paenibacillus kamchatkensis strain B-2647.</title>
        <authorList>
            <person name="Karlyshev A.V."/>
            <person name="Kudryashova E.B."/>
        </authorList>
    </citation>
    <scope>NUCLEOTIDE SEQUENCE [LARGE SCALE GENOMIC DNA]</scope>
    <source>
        <strain evidence="4 5">VKM B-2647</strain>
    </source>
</reference>
<feature type="transmembrane region" description="Helical" evidence="2">
    <location>
        <begin position="501"/>
        <end position="519"/>
    </location>
</feature>
<accession>A0ABR5AK77</accession>
<dbReference type="SUPFAM" id="SSF56112">
    <property type="entry name" value="Protein kinase-like (PK-like)"/>
    <property type="match status" value="1"/>
</dbReference>
<gene>
    <name evidence="4" type="ORF">SD70_07345</name>
</gene>
<evidence type="ECO:0000256" key="2">
    <source>
        <dbReference type="SAM" id="Phobius"/>
    </source>
</evidence>
<dbReference type="CDD" id="cd05121">
    <property type="entry name" value="ABC1_ADCK3-like"/>
    <property type="match status" value="1"/>
</dbReference>
<evidence type="ECO:0000313" key="4">
    <source>
        <dbReference type="EMBL" id="KIL41444.1"/>
    </source>
</evidence>
<dbReference type="Proteomes" id="UP000031967">
    <property type="component" value="Unassembled WGS sequence"/>
</dbReference>
<name>A0ABR5AK77_9BACL</name>
<sequence>MIGKRIRHLQRYRDIALALARNGFGFIVEETELFQLWQLPVRVFRQAAAVSIEKKSIGERIRCVIQDLGPTFIKLGQIASTRPDMLPEDIVAALGKLQDQVPPFPFRHVSDIIEQSLQLPIHAVFAKLEEAPLAAASIGQVHVGLLQSGERVAVKIQRPGVAETIVTDLEILEQMAELAESRFEWARTFRIRDMIREFGKSLLSELDYTNEGKNAEKIASQFKGDNLIYVPKIYWAYTTKQVLTMEYIEGIKLNQPELLEEKGYNRQQIARRLIQSLFHQIFVEGFFHADPHPGNILILPGEIVAFMDFGMVGRLTPEMKYHFSSLIIALMRRSTDGIIKSIMRIGLIDDDVDMAALREDLERLREKYYGVPLSQVSIGGIVNDLFDVAYRFQIRIPANLILLGKTLLTVEGVVEQLDPSLSIVNMAEPFGLRLLRERLHPLHFGKNLLKDVAEYGELLVSLPRHTKVLLSMLRKGNVRLEISVPELDLFLRKLDRIGNRISFSIVLLSFSIIMTGLLIGSSLAGRNPGYLVNVPTVEIGLFVAGFMLLWLLFSIFRSGRF</sequence>
<evidence type="ECO:0000313" key="5">
    <source>
        <dbReference type="Proteomes" id="UP000031967"/>
    </source>
</evidence>
<dbReference type="InterPro" id="IPR011009">
    <property type="entry name" value="Kinase-like_dom_sf"/>
</dbReference>
<comment type="similarity">
    <text evidence="1">Belongs to the protein kinase superfamily. ADCK protein kinase family.</text>
</comment>
<feature type="domain" description="ABC1 atypical kinase-like" evidence="3">
    <location>
        <begin position="96"/>
        <end position="340"/>
    </location>
</feature>
<dbReference type="PANTHER" id="PTHR10566:SF113">
    <property type="entry name" value="PROTEIN ACTIVITY OF BC1 COMPLEX KINASE 7, CHLOROPLASTIC"/>
    <property type="match status" value="1"/>
</dbReference>
<keyword evidence="2" id="KW-0812">Transmembrane</keyword>
<keyword evidence="2" id="KW-1133">Transmembrane helix</keyword>
<proteinExistence type="inferred from homology"/>
<evidence type="ECO:0000256" key="1">
    <source>
        <dbReference type="ARBA" id="ARBA00009670"/>
    </source>
</evidence>
<feature type="transmembrane region" description="Helical" evidence="2">
    <location>
        <begin position="539"/>
        <end position="556"/>
    </location>
</feature>
<dbReference type="Pfam" id="PF03109">
    <property type="entry name" value="ABC1"/>
    <property type="match status" value="1"/>
</dbReference>
<organism evidence="4 5">
    <name type="scientific">Gordoniibacillus kamchatkensis</name>
    <dbReference type="NCBI Taxonomy" id="1590651"/>
    <lineage>
        <taxon>Bacteria</taxon>
        <taxon>Bacillati</taxon>
        <taxon>Bacillota</taxon>
        <taxon>Bacilli</taxon>
        <taxon>Bacillales</taxon>
        <taxon>Paenibacillaceae</taxon>
        <taxon>Gordoniibacillus</taxon>
    </lineage>
</organism>
<protein>
    <submittedName>
        <fullName evidence="4">ABC transporter</fullName>
    </submittedName>
</protein>
<dbReference type="InterPro" id="IPR004147">
    <property type="entry name" value="ABC1_dom"/>
</dbReference>
<dbReference type="PANTHER" id="PTHR10566">
    <property type="entry name" value="CHAPERONE-ACTIVITY OF BC1 COMPLEX CABC1 -RELATED"/>
    <property type="match status" value="1"/>
</dbReference>